<evidence type="ECO:0000256" key="1">
    <source>
        <dbReference type="SAM" id="MobiDB-lite"/>
    </source>
</evidence>
<dbReference type="Proteomes" id="UP000639403">
    <property type="component" value="Unassembled WGS sequence"/>
</dbReference>
<dbReference type="AlphaFoldDB" id="A0A8H7U439"/>
<name>A0A8H7U439_9APHY</name>
<protein>
    <submittedName>
        <fullName evidence="2">Uncharacterized protein</fullName>
    </submittedName>
</protein>
<feature type="region of interest" description="Disordered" evidence="1">
    <location>
        <begin position="88"/>
        <end position="140"/>
    </location>
</feature>
<proteinExistence type="predicted"/>
<sequence>MTSRVRTAATRRSARHPACVINLRGCESCNDAIPSSESVWSAARTHHQYRGVKRGQMRRLAHPISPEGGRKAPGIHAGARASDFYRTVTPTRHGPTLRRRADPAGRPTDVSPLHHRGPARSGDADAAESQPLRGSQTRLPASSIAQLRFFEPGAVPSRLRPGPGLLAFSVLLSQYLAAAGT</sequence>
<evidence type="ECO:0000313" key="3">
    <source>
        <dbReference type="Proteomes" id="UP000639403"/>
    </source>
</evidence>
<organism evidence="2 3">
    <name type="scientific">Rhodonia placenta</name>
    <dbReference type="NCBI Taxonomy" id="104341"/>
    <lineage>
        <taxon>Eukaryota</taxon>
        <taxon>Fungi</taxon>
        <taxon>Dikarya</taxon>
        <taxon>Basidiomycota</taxon>
        <taxon>Agaricomycotina</taxon>
        <taxon>Agaricomycetes</taxon>
        <taxon>Polyporales</taxon>
        <taxon>Adustoporiaceae</taxon>
        <taxon>Rhodonia</taxon>
    </lineage>
</organism>
<reference evidence="2" key="1">
    <citation type="submission" date="2020-11" db="EMBL/GenBank/DDBJ databases">
        <authorList>
            <person name="Koelle M."/>
            <person name="Horta M.A.C."/>
            <person name="Nowrousian M."/>
            <person name="Ohm R.A."/>
            <person name="Benz P."/>
            <person name="Pilgard A."/>
        </authorList>
    </citation>
    <scope>NUCLEOTIDE SEQUENCE</scope>
    <source>
        <strain evidence="2">FPRL280</strain>
    </source>
</reference>
<gene>
    <name evidence="2" type="ORF">IEO21_02730</name>
</gene>
<dbReference type="EMBL" id="JADOXO010000029">
    <property type="protein sequence ID" value="KAF9818492.1"/>
    <property type="molecule type" value="Genomic_DNA"/>
</dbReference>
<evidence type="ECO:0000313" key="2">
    <source>
        <dbReference type="EMBL" id="KAF9818492.1"/>
    </source>
</evidence>
<accession>A0A8H7U439</accession>
<comment type="caution">
    <text evidence="2">The sequence shown here is derived from an EMBL/GenBank/DDBJ whole genome shotgun (WGS) entry which is preliminary data.</text>
</comment>
<reference evidence="2" key="2">
    <citation type="journal article" name="Front. Microbiol.">
        <title>Degradative Capacity of Two Strains of Rhodonia placenta: From Phenotype to Genotype.</title>
        <authorList>
            <person name="Kolle M."/>
            <person name="Horta M.A.C."/>
            <person name="Nowrousian M."/>
            <person name="Ohm R.A."/>
            <person name="Benz J.P."/>
            <person name="Pilgard A."/>
        </authorList>
    </citation>
    <scope>NUCLEOTIDE SEQUENCE</scope>
    <source>
        <strain evidence="2">FPRL280</strain>
    </source>
</reference>